<comment type="caution">
    <text evidence="2">The sequence shown here is derived from an EMBL/GenBank/DDBJ whole genome shotgun (WGS) entry which is preliminary data.</text>
</comment>
<dbReference type="Proteomes" id="UP001597205">
    <property type="component" value="Unassembled WGS sequence"/>
</dbReference>
<reference evidence="3" key="1">
    <citation type="journal article" date="2019" name="Int. J. Syst. Evol. Microbiol.">
        <title>The Global Catalogue of Microorganisms (GCM) 10K type strain sequencing project: providing services to taxonomists for standard genome sequencing and annotation.</title>
        <authorList>
            <consortium name="The Broad Institute Genomics Platform"/>
            <consortium name="The Broad Institute Genome Sequencing Center for Infectious Disease"/>
            <person name="Wu L."/>
            <person name="Ma J."/>
        </authorList>
    </citation>
    <scope>NUCLEOTIDE SEQUENCE [LARGE SCALE GENOMIC DNA]</scope>
    <source>
        <strain evidence="3">CCUG 52468</strain>
    </source>
</reference>
<evidence type="ECO:0000256" key="1">
    <source>
        <dbReference type="SAM" id="SignalP"/>
    </source>
</evidence>
<proteinExistence type="predicted"/>
<evidence type="ECO:0000313" key="3">
    <source>
        <dbReference type="Proteomes" id="UP001597205"/>
    </source>
</evidence>
<keyword evidence="3" id="KW-1185">Reference proteome</keyword>
<name>A0ABW3RS62_9SPHI</name>
<feature type="chain" id="PRO_5046361421" evidence="1">
    <location>
        <begin position="26"/>
        <end position="215"/>
    </location>
</feature>
<dbReference type="PROSITE" id="PS51257">
    <property type="entry name" value="PROKAR_LIPOPROTEIN"/>
    <property type="match status" value="1"/>
</dbReference>
<gene>
    <name evidence="2" type="ORF">ACFQ2C_17170</name>
</gene>
<accession>A0ABW3RS62</accession>
<keyword evidence="1" id="KW-0732">Signal</keyword>
<organism evidence="2 3">
    <name type="scientific">Sphingobacterium daejeonense</name>
    <dbReference type="NCBI Taxonomy" id="371142"/>
    <lineage>
        <taxon>Bacteria</taxon>
        <taxon>Pseudomonadati</taxon>
        <taxon>Bacteroidota</taxon>
        <taxon>Sphingobacteriia</taxon>
        <taxon>Sphingobacteriales</taxon>
        <taxon>Sphingobacteriaceae</taxon>
        <taxon>Sphingobacterium</taxon>
    </lineage>
</organism>
<protein>
    <submittedName>
        <fullName evidence="2">Uncharacterized protein</fullName>
    </submittedName>
</protein>
<dbReference type="RefSeq" id="WP_380898609.1">
    <property type="nucleotide sequence ID" value="NZ_JBHTKY010000037.1"/>
</dbReference>
<sequence>MKKIATYSLLMASLLWMSSCGNSNKSEGGSNDSTATGSSEMALKPLTNETTSNQFHLYFDLRQSAQTDSSILYEAISEFNNEPVGFNVEIKKDIDAGIAENGQPDEDLGFSEGSVRITANGPNSDNFVKAMGTLFKMPVDGKMTTNTLTPMVFSSNKEKVDLGKPGTYSFKYFFENGTGKEAEMFGILDTYKQSFELGEKDSTYRAAIISAFEGK</sequence>
<feature type="signal peptide" evidence="1">
    <location>
        <begin position="1"/>
        <end position="25"/>
    </location>
</feature>
<evidence type="ECO:0000313" key="2">
    <source>
        <dbReference type="EMBL" id="MFD1167332.1"/>
    </source>
</evidence>
<dbReference type="EMBL" id="JBHTKY010000037">
    <property type="protein sequence ID" value="MFD1167332.1"/>
    <property type="molecule type" value="Genomic_DNA"/>
</dbReference>